<evidence type="ECO:0000313" key="12">
    <source>
        <dbReference type="EMBL" id="CDO55758.1"/>
    </source>
</evidence>
<dbReference type="OrthoDB" id="409586at2759"/>
<dbReference type="InterPro" id="IPR002067">
    <property type="entry name" value="MCP"/>
</dbReference>
<evidence type="ECO:0000256" key="2">
    <source>
        <dbReference type="ARBA" id="ARBA00006375"/>
    </source>
</evidence>
<dbReference type="Proteomes" id="UP000242525">
    <property type="component" value="Unassembled WGS sequence"/>
</dbReference>
<evidence type="ECO:0000256" key="11">
    <source>
        <dbReference type="RuleBase" id="RU000488"/>
    </source>
</evidence>
<comment type="caution">
    <text evidence="12">The sequence shown here is derived from an EMBL/GenBank/DDBJ whole genome shotgun (WGS) entry which is preliminary data.</text>
</comment>
<keyword evidence="7" id="KW-1133">Transmembrane helix</keyword>
<keyword evidence="8" id="KW-0496">Mitochondrion</keyword>
<reference evidence="12" key="1">
    <citation type="submission" date="2014-03" db="EMBL/GenBank/DDBJ databases">
        <authorList>
            <person name="Casaregola S."/>
        </authorList>
    </citation>
    <scope>NUCLEOTIDE SEQUENCE [LARGE SCALE GENOMIC DNA]</scope>
    <source>
        <strain evidence="12">CLIB 918</strain>
    </source>
</reference>
<keyword evidence="3 11" id="KW-0813">Transport</keyword>
<dbReference type="PANTHER" id="PTHR45624">
    <property type="entry name" value="MITOCHONDRIAL BASIC AMINO ACIDS TRANSPORTER-RELATED"/>
    <property type="match status" value="1"/>
</dbReference>
<dbReference type="STRING" id="1173061.A0A0J9XE55"/>
<dbReference type="AlphaFoldDB" id="A0A0J9XE55"/>
<dbReference type="InterPro" id="IPR023395">
    <property type="entry name" value="MCP_dom_sf"/>
</dbReference>
<proteinExistence type="inferred from homology"/>
<keyword evidence="9 10" id="KW-0472">Membrane</keyword>
<dbReference type="SUPFAM" id="SSF103506">
    <property type="entry name" value="Mitochondrial carrier"/>
    <property type="match status" value="1"/>
</dbReference>
<keyword evidence="13" id="KW-1185">Reference proteome</keyword>
<comment type="subcellular location">
    <subcellularLocation>
        <location evidence="1">Mitochondrion inner membrane</location>
        <topology evidence="1">Multi-pass membrane protein</topology>
    </subcellularLocation>
</comment>
<keyword evidence="6" id="KW-0999">Mitochondrion inner membrane</keyword>
<evidence type="ECO:0000256" key="4">
    <source>
        <dbReference type="ARBA" id="ARBA00022692"/>
    </source>
</evidence>
<feature type="repeat" description="Solcar" evidence="10">
    <location>
        <begin position="202"/>
        <end position="290"/>
    </location>
</feature>
<accession>A0A0J9XE55</accession>
<gene>
    <name evidence="12" type="ORF">BN980_GECA12s01924g</name>
</gene>
<dbReference type="InterPro" id="IPR018108">
    <property type="entry name" value="MCP_transmembrane"/>
</dbReference>
<dbReference type="InterPro" id="IPR050567">
    <property type="entry name" value="Mitochondrial_Carrier"/>
</dbReference>
<dbReference type="GO" id="GO:0005743">
    <property type="term" value="C:mitochondrial inner membrane"/>
    <property type="evidence" value="ECO:0007669"/>
    <property type="project" value="UniProtKB-SubCell"/>
</dbReference>
<feature type="repeat" description="Solcar" evidence="10">
    <location>
        <begin position="9"/>
        <end position="91"/>
    </location>
</feature>
<dbReference type="Gene3D" id="1.50.40.10">
    <property type="entry name" value="Mitochondrial carrier domain"/>
    <property type="match status" value="1"/>
</dbReference>
<evidence type="ECO:0000313" key="13">
    <source>
        <dbReference type="Proteomes" id="UP000242525"/>
    </source>
</evidence>
<organism evidence="12 13">
    <name type="scientific">Geotrichum candidum</name>
    <name type="common">Oospora lactis</name>
    <name type="synonym">Dipodascus geotrichum</name>
    <dbReference type="NCBI Taxonomy" id="1173061"/>
    <lineage>
        <taxon>Eukaryota</taxon>
        <taxon>Fungi</taxon>
        <taxon>Dikarya</taxon>
        <taxon>Ascomycota</taxon>
        <taxon>Saccharomycotina</taxon>
        <taxon>Dipodascomycetes</taxon>
        <taxon>Dipodascales</taxon>
        <taxon>Dipodascaceae</taxon>
        <taxon>Geotrichum</taxon>
    </lineage>
</organism>
<keyword evidence="4 10" id="KW-0812">Transmembrane</keyword>
<name>A0A0J9XE55_GEOCN</name>
<sequence>MSEVDHSFSRKAKDTASGFVGGATQVLIGQPFDLVKVRIQTGQFKTPLEAFTKTLRNEGPLAFYKGTAAPLVGVGLCVSVQFYAFHEMKRQLLKYNNSNTLTYPQFYLAGAFAGAVNTVITSPVEQIRILLQTQPSGDKKLYNGPVDAVKKIWSQHGLFKGIFRGSGITLLRESQAYGVWFLTYEFLMNETIKRTNKGRDQIPTWQLMLYGALAGEALWLSSYPLDVIKSQVQSDSFENSRYRGSAIEAFKQTWKGLGWRGLWRGIVPTLLRATPASASTFASVELALRLLG</sequence>
<dbReference type="PRINTS" id="PR00926">
    <property type="entry name" value="MITOCARRIER"/>
</dbReference>
<dbReference type="Pfam" id="PF00153">
    <property type="entry name" value="Mito_carr"/>
    <property type="match status" value="3"/>
</dbReference>
<evidence type="ECO:0000256" key="5">
    <source>
        <dbReference type="ARBA" id="ARBA00022737"/>
    </source>
</evidence>
<evidence type="ECO:0000256" key="9">
    <source>
        <dbReference type="ARBA" id="ARBA00023136"/>
    </source>
</evidence>
<evidence type="ECO:0000256" key="1">
    <source>
        <dbReference type="ARBA" id="ARBA00004448"/>
    </source>
</evidence>
<evidence type="ECO:0000256" key="7">
    <source>
        <dbReference type="ARBA" id="ARBA00022989"/>
    </source>
</evidence>
<comment type="similarity">
    <text evidence="2 11">Belongs to the mitochondrial carrier (TC 2.A.29) family.</text>
</comment>
<dbReference type="PANTHER" id="PTHR45624:SF12">
    <property type="entry name" value="MITOCHONDRIAL ORNITHINE TRANSPORTER 1"/>
    <property type="match status" value="1"/>
</dbReference>
<evidence type="ECO:0000256" key="8">
    <source>
        <dbReference type="ARBA" id="ARBA00023128"/>
    </source>
</evidence>
<feature type="repeat" description="Solcar" evidence="10">
    <location>
        <begin position="101"/>
        <end position="190"/>
    </location>
</feature>
<protein>
    <submittedName>
        <fullName evidence="12">Similar to Saccharomyces cerevisiae YPR058W YMC1 Putative mitochondrial inner membrane transporter</fullName>
    </submittedName>
</protein>
<dbReference type="GO" id="GO:1990575">
    <property type="term" value="P:mitochondrial L-ornithine transmembrane transport"/>
    <property type="evidence" value="ECO:0007669"/>
    <property type="project" value="TreeGrafter"/>
</dbReference>
<dbReference type="EMBL" id="CCBN010000012">
    <property type="protein sequence ID" value="CDO55758.1"/>
    <property type="molecule type" value="Genomic_DNA"/>
</dbReference>
<evidence type="ECO:0000256" key="3">
    <source>
        <dbReference type="ARBA" id="ARBA00022448"/>
    </source>
</evidence>
<dbReference type="PROSITE" id="PS50920">
    <property type="entry name" value="SOLCAR"/>
    <property type="match status" value="3"/>
</dbReference>
<keyword evidence="5" id="KW-0677">Repeat</keyword>
<evidence type="ECO:0000256" key="6">
    <source>
        <dbReference type="ARBA" id="ARBA00022792"/>
    </source>
</evidence>
<evidence type="ECO:0000256" key="10">
    <source>
        <dbReference type="PROSITE-ProRule" id="PRU00282"/>
    </source>
</evidence>
<dbReference type="GO" id="GO:0000064">
    <property type="term" value="F:L-ornithine transmembrane transporter activity"/>
    <property type="evidence" value="ECO:0007669"/>
    <property type="project" value="TreeGrafter"/>
</dbReference>